<dbReference type="Pfam" id="PF02130">
    <property type="entry name" value="YbeY"/>
    <property type="match status" value="1"/>
</dbReference>
<comment type="subcellular location">
    <subcellularLocation>
        <location evidence="7">Cytoplasm</location>
    </subcellularLocation>
</comment>
<evidence type="ECO:0000256" key="2">
    <source>
        <dbReference type="ARBA" id="ARBA00022722"/>
    </source>
</evidence>
<dbReference type="InterPro" id="IPR002036">
    <property type="entry name" value="YbeY"/>
</dbReference>
<name>A0A2M7B802_9BACT</name>
<gene>
    <name evidence="7 8" type="primary">ybeY</name>
    <name evidence="8" type="ORF">COS59_00765</name>
</gene>
<evidence type="ECO:0000256" key="1">
    <source>
        <dbReference type="ARBA" id="ARBA00010875"/>
    </source>
</evidence>
<keyword evidence="7" id="KW-0698">rRNA processing</keyword>
<evidence type="ECO:0000256" key="6">
    <source>
        <dbReference type="ARBA" id="ARBA00022833"/>
    </source>
</evidence>
<reference evidence="9" key="1">
    <citation type="submission" date="2017-09" db="EMBL/GenBank/DDBJ databases">
        <title>Depth-based differentiation of microbial function through sediment-hosted aquifers and enrichment of novel symbionts in the deep terrestrial subsurface.</title>
        <authorList>
            <person name="Probst A.J."/>
            <person name="Ladd B."/>
            <person name="Jarett J.K."/>
            <person name="Geller-Mcgrath D.E."/>
            <person name="Sieber C.M.K."/>
            <person name="Emerson J.B."/>
            <person name="Anantharaman K."/>
            <person name="Thomas B.C."/>
            <person name="Malmstrom R."/>
            <person name="Stieglmeier M."/>
            <person name="Klingl A."/>
            <person name="Woyke T."/>
            <person name="Ryan C.M."/>
            <person name="Banfield J.F."/>
        </authorList>
    </citation>
    <scope>NUCLEOTIDE SEQUENCE [LARGE SCALE GENOMIC DNA]</scope>
</reference>
<feature type="binding site" evidence="7">
    <location>
        <position position="109"/>
    </location>
    <ligand>
        <name>Zn(2+)</name>
        <dbReference type="ChEBI" id="CHEBI:29105"/>
        <note>catalytic</note>
    </ligand>
</feature>
<dbReference type="Gene3D" id="3.40.390.30">
    <property type="entry name" value="Metalloproteases ('zincins'), catalytic domain"/>
    <property type="match status" value="1"/>
</dbReference>
<dbReference type="Proteomes" id="UP000230131">
    <property type="component" value="Unassembled WGS sequence"/>
</dbReference>
<feature type="binding site" evidence="7">
    <location>
        <position position="115"/>
    </location>
    <ligand>
        <name>Zn(2+)</name>
        <dbReference type="ChEBI" id="CHEBI:29105"/>
        <note>catalytic</note>
    </ligand>
</feature>
<keyword evidence="4 7" id="KW-0255">Endonuclease</keyword>
<evidence type="ECO:0000313" key="8">
    <source>
        <dbReference type="EMBL" id="PIU99257.1"/>
    </source>
</evidence>
<dbReference type="NCBIfam" id="TIGR00043">
    <property type="entry name" value="rRNA maturation RNase YbeY"/>
    <property type="match status" value="1"/>
</dbReference>
<protein>
    <recommendedName>
        <fullName evidence="7">Endoribonuclease YbeY</fullName>
        <ecNumber evidence="7">3.1.-.-</ecNumber>
    </recommendedName>
</protein>
<evidence type="ECO:0000256" key="3">
    <source>
        <dbReference type="ARBA" id="ARBA00022723"/>
    </source>
</evidence>
<dbReference type="InterPro" id="IPR020549">
    <property type="entry name" value="YbeY_CS"/>
</dbReference>
<evidence type="ECO:0000256" key="7">
    <source>
        <dbReference type="HAMAP-Rule" id="MF_00009"/>
    </source>
</evidence>
<organism evidence="8 9">
    <name type="scientific">Candidatus Wolfebacteria bacterium CG03_land_8_20_14_0_80_36_15</name>
    <dbReference type="NCBI Taxonomy" id="1975067"/>
    <lineage>
        <taxon>Bacteria</taxon>
        <taxon>Candidatus Wolfeibacteriota</taxon>
    </lineage>
</organism>
<dbReference type="GO" id="GO:0005737">
    <property type="term" value="C:cytoplasm"/>
    <property type="evidence" value="ECO:0007669"/>
    <property type="project" value="UniProtKB-SubCell"/>
</dbReference>
<keyword evidence="2 7" id="KW-0540">Nuclease</keyword>
<comment type="function">
    <text evidence="7">Single strand-specific metallo-endoribonuclease involved in late-stage 70S ribosome quality control and in maturation of the 3' terminus of the 16S rRNA.</text>
</comment>
<dbReference type="GO" id="GO:0006364">
    <property type="term" value="P:rRNA processing"/>
    <property type="evidence" value="ECO:0007669"/>
    <property type="project" value="UniProtKB-UniRule"/>
</dbReference>
<dbReference type="AlphaFoldDB" id="A0A2M7B802"/>
<comment type="caution">
    <text evidence="8">The sequence shown here is derived from an EMBL/GenBank/DDBJ whole genome shotgun (WGS) entry which is preliminary data.</text>
</comment>
<accession>A0A2M7B802</accession>
<keyword evidence="3 7" id="KW-0479">Metal-binding</keyword>
<dbReference type="GO" id="GO:0004521">
    <property type="term" value="F:RNA endonuclease activity"/>
    <property type="evidence" value="ECO:0007669"/>
    <property type="project" value="UniProtKB-UniRule"/>
</dbReference>
<comment type="cofactor">
    <cofactor evidence="7">
        <name>Zn(2+)</name>
        <dbReference type="ChEBI" id="CHEBI:29105"/>
    </cofactor>
    <text evidence="7">Binds 1 zinc ion.</text>
</comment>
<dbReference type="InterPro" id="IPR023091">
    <property type="entry name" value="MetalPrtase_cat_dom_sf_prd"/>
</dbReference>
<keyword evidence="7" id="KW-0963">Cytoplasm</keyword>
<dbReference type="GO" id="GO:0008270">
    <property type="term" value="F:zinc ion binding"/>
    <property type="evidence" value="ECO:0007669"/>
    <property type="project" value="UniProtKB-UniRule"/>
</dbReference>
<evidence type="ECO:0000313" key="9">
    <source>
        <dbReference type="Proteomes" id="UP000230131"/>
    </source>
</evidence>
<comment type="similarity">
    <text evidence="1 7">Belongs to the endoribonuclease YbeY family.</text>
</comment>
<dbReference type="EC" id="3.1.-.-" evidence="7"/>
<proteinExistence type="inferred from homology"/>
<dbReference type="EMBL" id="PEVH01000023">
    <property type="protein sequence ID" value="PIU99257.1"/>
    <property type="molecule type" value="Genomic_DNA"/>
</dbReference>
<feature type="binding site" evidence="7">
    <location>
        <position position="105"/>
    </location>
    <ligand>
        <name>Zn(2+)</name>
        <dbReference type="ChEBI" id="CHEBI:29105"/>
        <note>catalytic</note>
    </ligand>
</feature>
<keyword evidence="7" id="KW-0690">Ribosome biogenesis</keyword>
<dbReference type="PROSITE" id="PS01306">
    <property type="entry name" value="UPF0054"/>
    <property type="match status" value="1"/>
</dbReference>
<dbReference type="SUPFAM" id="SSF55486">
    <property type="entry name" value="Metalloproteases ('zincins'), catalytic domain"/>
    <property type="match status" value="1"/>
</dbReference>
<keyword evidence="5 7" id="KW-0378">Hydrolase</keyword>
<dbReference type="GO" id="GO:0004222">
    <property type="term" value="F:metalloendopeptidase activity"/>
    <property type="evidence" value="ECO:0007669"/>
    <property type="project" value="InterPro"/>
</dbReference>
<keyword evidence="6 7" id="KW-0862">Zinc</keyword>
<evidence type="ECO:0000256" key="5">
    <source>
        <dbReference type="ARBA" id="ARBA00022801"/>
    </source>
</evidence>
<dbReference type="HAMAP" id="MF_00009">
    <property type="entry name" value="Endoribonucl_YbeY"/>
    <property type="match status" value="1"/>
</dbReference>
<evidence type="ECO:0000256" key="4">
    <source>
        <dbReference type="ARBA" id="ARBA00022759"/>
    </source>
</evidence>
<sequence>MNKIVVVNLSKKGKGIEKEIERLASKILKFLKKDKIYLEIYLVSSQKLLFLNRKYRSKNKSANVLSFEEPKGFFYPPDTQKRIGEIFLNISAVSDKEKLTLFLIHGILHLFGYQHKKKFDRIKMERIERLLIEKLKN</sequence>